<dbReference type="InterPro" id="IPR023997">
    <property type="entry name" value="TonB-dep_OMP_SusC/RagA_CS"/>
</dbReference>
<dbReference type="Gene3D" id="2.60.40.1120">
    <property type="entry name" value="Carboxypeptidase-like, regulatory domain"/>
    <property type="match status" value="1"/>
</dbReference>
<dbReference type="InterPro" id="IPR000531">
    <property type="entry name" value="Beta-barrel_TonB"/>
</dbReference>
<keyword evidence="7 8" id="KW-0998">Cell outer membrane</keyword>
<evidence type="ECO:0000256" key="1">
    <source>
        <dbReference type="ARBA" id="ARBA00004571"/>
    </source>
</evidence>
<feature type="chain" id="PRO_5046194437" evidence="10">
    <location>
        <begin position="27"/>
        <end position="1130"/>
    </location>
</feature>
<evidence type="ECO:0000256" key="6">
    <source>
        <dbReference type="ARBA" id="ARBA00023136"/>
    </source>
</evidence>
<reference evidence="13" key="1">
    <citation type="submission" date="2023-06" db="EMBL/GenBank/DDBJ databases">
        <title>Genomic of Parafulvivirga corallium.</title>
        <authorList>
            <person name="Wang G."/>
        </authorList>
    </citation>
    <scope>NUCLEOTIDE SEQUENCE</scope>
    <source>
        <strain evidence="13">BMA10</strain>
    </source>
</reference>
<dbReference type="EMBL" id="JAUJEA010000010">
    <property type="protein sequence ID" value="MDN5204266.1"/>
    <property type="molecule type" value="Genomic_DNA"/>
</dbReference>
<dbReference type="Gene3D" id="2.40.170.20">
    <property type="entry name" value="TonB-dependent receptor, beta-barrel domain"/>
    <property type="match status" value="1"/>
</dbReference>
<dbReference type="NCBIfam" id="TIGR04057">
    <property type="entry name" value="SusC_RagA_signa"/>
    <property type="match status" value="1"/>
</dbReference>
<dbReference type="InterPro" id="IPR012910">
    <property type="entry name" value="Plug_dom"/>
</dbReference>
<dbReference type="InterPro" id="IPR008969">
    <property type="entry name" value="CarboxyPept-like_regulatory"/>
</dbReference>
<protein>
    <submittedName>
        <fullName evidence="13">TonB-dependent receptor</fullName>
    </submittedName>
</protein>
<dbReference type="InterPro" id="IPR036942">
    <property type="entry name" value="Beta-barrel_TonB_sf"/>
</dbReference>
<dbReference type="InterPro" id="IPR039426">
    <property type="entry name" value="TonB-dep_rcpt-like"/>
</dbReference>
<dbReference type="Gene3D" id="2.170.130.10">
    <property type="entry name" value="TonB-dependent receptor, plug domain"/>
    <property type="match status" value="1"/>
</dbReference>
<name>A0ABT8KU34_9BACT</name>
<keyword evidence="10" id="KW-0732">Signal</keyword>
<feature type="signal peptide" evidence="10">
    <location>
        <begin position="1"/>
        <end position="26"/>
    </location>
</feature>
<dbReference type="Pfam" id="PF13715">
    <property type="entry name" value="CarbopepD_reg_2"/>
    <property type="match status" value="1"/>
</dbReference>
<comment type="subcellular location">
    <subcellularLocation>
        <location evidence="1 8">Cell outer membrane</location>
        <topology evidence="1 8">Multi-pass membrane protein</topology>
    </subcellularLocation>
</comment>
<evidence type="ECO:0000313" key="14">
    <source>
        <dbReference type="Proteomes" id="UP001172082"/>
    </source>
</evidence>
<feature type="domain" description="TonB-dependent receptor-like beta-barrel" evidence="11">
    <location>
        <begin position="540"/>
        <end position="1087"/>
    </location>
</feature>
<dbReference type="Pfam" id="PF00593">
    <property type="entry name" value="TonB_dep_Rec_b-barrel"/>
    <property type="match status" value="1"/>
</dbReference>
<evidence type="ECO:0000256" key="10">
    <source>
        <dbReference type="SAM" id="SignalP"/>
    </source>
</evidence>
<proteinExistence type="inferred from homology"/>
<gene>
    <name evidence="13" type="ORF">QQ008_22935</name>
</gene>
<evidence type="ECO:0000256" key="8">
    <source>
        <dbReference type="PROSITE-ProRule" id="PRU01360"/>
    </source>
</evidence>
<keyword evidence="3 8" id="KW-1134">Transmembrane beta strand</keyword>
<keyword evidence="6 8" id="KW-0472">Membrane</keyword>
<sequence>MSRILIYATFVQCLLCGMLLARGSNAQSINEIFLSVNWQNANMKQVLNSLEKQTDFRFLYSKKKMDQINSITLKADNKSLGDILKILANQKNLYFKRVNQTISVKRVLEKIPEGPLVMEEQQDKTISGNVTDENGNGLPGVSVLIKDTTIGTVTDLDGKYQINVPDDNAILKFSYVGYIPQEIIVGANSVINVRLEPDLAYLQEIVVTGYTSQSKRSITGAVETIESSELTKNPATSVEQQLQGKISGVNIVTSGAPGGGSQVRIRGLSNFGQRDPLYIIDGAPSGAGLNEINPDDIESISVLKDGSAASIYGARAANGVVLITTKRGKKGQPTKVSYSNFFAIDRDPGKIEVLNAEQWGQMEWQGQRASVRGTGGEASFVPSHPTYGNGANPVIPEFLNGDPSLPYDPVTNRLLRSADTDWYDAVTQNGFSQNHNLNVTGGSENSRYGISFGYLNREGTQIETSFQRYSTRVNTEFLFLDDRLRIGENVGVAYSERNGSNGVSIHKQIFHPLIPRRDEGGNFGGTLNGILGLGTNFINPEAGQIRLNNAIARRWRIFGNAYIEADVTSDLTFKSSIAIDYVQNNNTTFRPENVEGGNPGNSLNEFSGFGTSLTWTNTLNYLKSFGDHSITVLVGTEAIELFSKNVNFSGTGFFTEDLDFVSINTSSTTNSLTGSSSERNLSSLFGKLDYSFKDKYLINFTLRRDGSSALGPNNRFDLFPAVGVGWVLSDETFLAENSVIDFLKLRAGWAAVGNQNSLGNFDFVSSFSQDPNFNSTGYDITAGNGSTPTNGIALLGRGNPDLVWESSETLNIGLDFALLNDKISGSVEWYDKRTKDLLQRVPVPLAAGIARAPFVNLGEIQNKGVDVSLTYSGRVNSVDFEVTGIVSTYKNEVLDIDGNPEAFFQGPGGNPNIIAARTAVGHEIGAFYGRIVDGVIQDGTNAGNFNFRDLDDNGVIDFNDQDFIGSPHPDFTYSLNMRAQYKGFDFTAFFRGSQGNDIWQWTKIFTDFQFREGINRSTRVLNAWRPDNPSNTLAEYNLNTANDNLQASSYYVEDGSYLRLQTLQVGYTIPKVAKFEKFRVYLQGQNVFTSTNYSGIDPEIGENGGLELGVDRGNVYVVPRTILFGLNITL</sequence>
<evidence type="ECO:0000256" key="3">
    <source>
        <dbReference type="ARBA" id="ARBA00022452"/>
    </source>
</evidence>
<dbReference type="SUPFAM" id="SSF56935">
    <property type="entry name" value="Porins"/>
    <property type="match status" value="1"/>
</dbReference>
<dbReference type="InterPro" id="IPR023996">
    <property type="entry name" value="TonB-dep_OMP_SusC/RagA"/>
</dbReference>
<keyword evidence="14" id="KW-1185">Reference proteome</keyword>
<evidence type="ECO:0000256" key="7">
    <source>
        <dbReference type="ARBA" id="ARBA00023237"/>
    </source>
</evidence>
<dbReference type="Pfam" id="PF07715">
    <property type="entry name" value="Plug"/>
    <property type="match status" value="1"/>
</dbReference>
<evidence type="ECO:0000256" key="4">
    <source>
        <dbReference type="ARBA" id="ARBA00022692"/>
    </source>
</evidence>
<keyword evidence="4 8" id="KW-0812">Transmembrane</keyword>
<evidence type="ECO:0000256" key="5">
    <source>
        <dbReference type="ARBA" id="ARBA00023077"/>
    </source>
</evidence>
<evidence type="ECO:0000313" key="13">
    <source>
        <dbReference type="EMBL" id="MDN5204266.1"/>
    </source>
</evidence>
<keyword evidence="5 9" id="KW-0798">TonB box</keyword>
<organism evidence="13 14">
    <name type="scientific">Splendidivirga corallicola</name>
    <dbReference type="NCBI Taxonomy" id="3051826"/>
    <lineage>
        <taxon>Bacteria</taxon>
        <taxon>Pseudomonadati</taxon>
        <taxon>Bacteroidota</taxon>
        <taxon>Cytophagia</taxon>
        <taxon>Cytophagales</taxon>
        <taxon>Splendidivirgaceae</taxon>
        <taxon>Splendidivirga</taxon>
    </lineage>
</organism>
<evidence type="ECO:0000256" key="2">
    <source>
        <dbReference type="ARBA" id="ARBA00022448"/>
    </source>
</evidence>
<comment type="similarity">
    <text evidence="8 9">Belongs to the TonB-dependent receptor family.</text>
</comment>
<dbReference type="InterPro" id="IPR037066">
    <property type="entry name" value="Plug_dom_sf"/>
</dbReference>
<keyword evidence="13" id="KW-0675">Receptor</keyword>
<evidence type="ECO:0000259" key="12">
    <source>
        <dbReference type="Pfam" id="PF07715"/>
    </source>
</evidence>
<dbReference type="RefSeq" id="WP_346754291.1">
    <property type="nucleotide sequence ID" value="NZ_JAUJEA010000010.1"/>
</dbReference>
<dbReference type="SUPFAM" id="SSF49464">
    <property type="entry name" value="Carboxypeptidase regulatory domain-like"/>
    <property type="match status" value="1"/>
</dbReference>
<dbReference type="PROSITE" id="PS52016">
    <property type="entry name" value="TONB_DEPENDENT_REC_3"/>
    <property type="match status" value="1"/>
</dbReference>
<feature type="domain" description="TonB-dependent receptor plug" evidence="12">
    <location>
        <begin position="215"/>
        <end position="320"/>
    </location>
</feature>
<dbReference type="NCBIfam" id="TIGR04056">
    <property type="entry name" value="OMP_RagA_SusC"/>
    <property type="match status" value="1"/>
</dbReference>
<evidence type="ECO:0000256" key="9">
    <source>
        <dbReference type="RuleBase" id="RU003357"/>
    </source>
</evidence>
<accession>A0ABT8KU34</accession>
<comment type="caution">
    <text evidence="13">The sequence shown here is derived from an EMBL/GenBank/DDBJ whole genome shotgun (WGS) entry which is preliminary data.</text>
</comment>
<keyword evidence="2 8" id="KW-0813">Transport</keyword>
<evidence type="ECO:0000259" key="11">
    <source>
        <dbReference type="Pfam" id="PF00593"/>
    </source>
</evidence>
<dbReference type="Proteomes" id="UP001172082">
    <property type="component" value="Unassembled WGS sequence"/>
</dbReference>